<evidence type="ECO:0000256" key="5">
    <source>
        <dbReference type="SAM" id="MobiDB-lite"/>
    </source>
</evidence>
<feature type="compositionally biased region" description="Polar residues" evidence="5">
    <location>
        <begin position="143"/>
        <end position="155"/>
    </location>
</feature>
<keyword evidence="8" id="KW-1185">Reference proteome</keyword>
<evidence type="ECO:0000313" key="7">
    <source>
        <dbReference type="EMBL" id="KAJ0404009.1"/>
    </source>
</evidence>
<name>A0AAD5LN15_PYTIN</name>
<reference evidence="7" key="1">
    <citation type="submission" date="2021-12" db="EMBL/GenBank/DDBJ databases">
        <title>Prjna785345.</title>
        <authorList>
            <person name="Rujirawat T."/>
            <person name="Krajaejun T."/>
        </authorList>
    </citation>
    <scope>NUCLEOTIDE SEQUENCE</scope>
    <source>
        <strain evidence="7">Pi057C3</strain>
    </source>
</reference>
<organism evidence="7 8">
    <name type="scientific">Pythium insidiosum</name>
    <name type="common">Pythiosis disease agent</name>
    <dbReference type="NCBI Taxonomy" id="114742"/>
    <lineage>
        <taxon>Eukaryota</taxon>
        <taxon>Sar</taxon>
        <taxon>Stramenopiles</taxon>
        <taxon>Oomycota</taxon>
        <taxon>Peronosporomycetes</taxon>
        <taxon>Pythiales</taxon>
        <taxon>Pythiaceae</taxon>
        <taxon>Pythium</taxon>
    </lineage>
</organism>
<dbReference type="Pfam" id="PF16528">
    <property type="entry name" value="Exo84_C"/>
    <property type="match status" value="1"/>
</dbReference>
<dbReference type="Gene3D" id="2.30.29.30">
    <property type="entry name" value="Pleckstrin-homology domain (PH domain)/Phosphotyrosine-binding domain (PTB)"/>
    <property type="match status" value="1"/>
</dbReference>
<dbReference type="PROSITE" id="PS50003">
    <property type="entry name" value="PH_DOMAIN"/>
    <property type="match status" value="1"/>
</dbReference>
<evidence type="ECO:0000256" key="4">
    <source>
        <dbReference type="ARBA" id="ARBA00017509"/>
    </source>
</evidence>
<dbReference type="InterPro" id="IPR016159">
    <property type="entry name" value="Cullin_repeat-like_dom_sf"/>
</dbReference>
<accession>A0AAD5LN15</accession>
<dbReference type="AlphaFoldDB" id="A0AAD5LN15"/>
<dbReference type="SUPFAM" id="SSF74788">
    <property type="entry name" value="Cullin repeat-like"/>
    <property type="match status" value="1"/>
</dbReference>
<evidence type="ECO:0000313" key="8">
    <source>
        <dbReference type="Proteomes" id="UP001209570"/>
    </source>
</evidence>
<gene>
    <name evidence="7" type="ORF">P43SY_001403</name>
</gene>
<dbReference type="InterPro" id="IPR001849">
    <property type="entry name" value="PH_domain"/>
</dbReference>
<feature type="region of interest" description="Disordered" evidence="5">
    <location>
        <begin position="108"/>
        <end position="160"/>
    </location>
</feature>
<comment type="caution">
    <text evidence="7">The sequence shown here is derived from an EMBL/GenBank/DDBJ whole genome shotgun (WGS) entry which is preliminary data.</text>
</comment>
<dbReference type="InterPro" id="IPR011993">
    <property type="entry name" value="PH-like_dom_sf"/>
</dbReference>
<dbReference type="InterPro" id="IPR032403">
    <property type="entry name" value="Exo84_C"/>
</dbReference>
<evidence type="ECO:0000256" key="1">
    <source>
        <dbReference type="ARBA" id="ARBA00002660"/>
    </source>
</evidence>
<sequence>MVSAREAREAALREGSLEKKRRTGGWKKRFFVLTTSHFYYFDSGDASEPRSTLATFDILTVDALGSDPQHRGLVIHLYRKKKEYRAATTEERDAWLRALESVAAFKKDGSKNEPVTSIPPKRVASPEEDNSAPAEERKMADPSESSPSQEATPTGSGALGTIRQGATLAGVGGSVMFVVSANNAVDLPRVSDAMKKAFAKQRAPKNHLNMRAQSIQDLMGSSFVLQIDQLVKQFITRLVDEFNTSMQTSERMHKKEDHLRYLIQLGEPNLATEMCLQNYSVRIALQLRHVPSYGNALNYVINLSRTFFTSLLVCYEDYEHSMIQQFLRDVQRVLNPSCATSNVSREPQNFLVIEAQACYLSEDVLPDLTKDVKSLFVGVLLKELNDISNDQLEKLLRKYRKHSSGAEDADEYNEDQVVLATMILEGMLVEMTQDEAWWQQLRRGTKERRIGFGGVSRFNAELRVLSDSAQSSEVIREVSAVLVKKLSDVFLQLHPERKDVVPPETWVTGYMQLCLRHGEQLQTPTTT</sequence>
<dbReference type="SMART" id="SM00233">
    <property type="entry name" value="PH"/>
    <property type="match status" value="1"/>
</dbReference>
<dbReference type="GO" id="GO:0048471">
    <property type="term" value="C:perinuclear region of cytoplasm"/>
    <property type="evidence" value="ECO:0007669"/>
    <property type="project" value="UniProtKB-SubCell"/>
</dbReference>
<comment type="subcellular location">
    <subcellularLocation>
        <location evidence="3">Cell projection</location>
        <location evidence="3">Growth cone</location>
    </subcellularLocation>
    <subcellularLocation>
        <location evidence="2">Cytoplasm</location>
        <location evidence="2">Perinuclear region</location>
    </subcellularLocation>
</comment>
<dbReference type="EMBL" id="JAKCXM010000071">
    <property type="protein sequence ID" value="KAJ0404009.1"/>
    <property type="molecule type" value="Genomic_DNA"/>
</dbReference>
<feature type="domain" description="PH" evidence="6">
    <location>
        <begin position="10"/>
        <end position="104"/>
    </location>
</feature>
<dbReference type="SUPFAM" id="SSF50729">
    <property type="entry name" value="PH domain-like"/>
    <property type="match status" value="1"/>
</dbReference>
<dbReference type="Proteomes" id="UP001209570">
    <property type="component" value="Unassembled WGS sequence"/>
</dbReference>
<protein>
    <recommendedName>
        <fullName evidence="4">Exocyst complex component 8</fullName>
    </recommendedName>
</protein>
<evidence type="ECO:0000256" key="2">
    <source>
        <dbReference type="ARBA" id="ARBA00004556"/>
    </source>
</evidence>
<evidence type="ECO:0000259" key="6">
    <source>
        <dbReference type="PROSITE" id="PS50003"/>
    </source>
</evidence>
<dbReference type="CDD" id="cd00821">
    <property type="entry name" value="PH"/>
    <property type="match status" value="1"/>
</dbReference>
<dbReference type="Pfam" id="PF00169">
    <property type="entry name" value="PH"/>
    <property type="match status" value="1"/>
</dbReference>
<proteinExistence type="predicted"/>
<evidence type="ECO:0000256" key="3">
    <source>
        <dbReference type="ARBA" id="ARBA00004624"/>
    </source>
</evidence>
<comment type="function">
    <text evidence="1">Component of the exocyst complex involved in the docking of exocytic vesicles with fusion sites on the plasma membrane.</text>
</comment>